<comment type="caution">
    <text evidence="1">The sequence shown here is derived from an EMBL/GenBank/DDBJ whole genome shotgun (WGS) entry which is preliminary data.</text>
</comment>
<reference evidence="1" key="1">
    <citation type="submission" date="2022-12" db="EMBL/GenBank/DDBJ databases">
        <title>New Phytohabitans aurantiacus sp. RD004123 nov., an actinomycete isolated from soil.</title>
        <authorList>
            <person name="Triningsih D.W."/>
            <person name="Harunari E."/>
            <person name="Igarashi Y."/>
        </authorList>
    </citation>
    <scope>NUCLEOTIDE SEQUENCE</scope>
    <source>
        <strain evidence="1">RD004123</strain>
    </source>
</reference>
<dbReference type="EMBL" id="BSDI01000041">
    <property type="protein sequence ID" value="GLI01209.1"/>
    <property type="molecule type" value="Genomic_DNA"/>
</dbReference>
<dbReference type="Gene3D" id="3.40.50.300">
    <property type="entry name" value="P-loop containing nucleotide triphosphate hydrolases"/>
    <property type="match status" value="1"/>
</dbReference>
<evidence type="ECO:0008006" key="3">
    <source>
        <dbReference type="Google" id="ProtNLM"/>
    </source>
</evidence>
<protein>
    <recommendedName>
        <fullName evidence="3">Phosphotransferase</fullName>
    </recommendedName>
</protein>
<accession>A0ABQ5R349</accession>
<evidence type="ECO:0000313" key="1">
    <source>
        <dbReference type="EMBL" id="GLI01209.1"/>
    </source>
</evidence>
<name>A0ABQ5R349_9ACTN</name>
<keyword evidence="2" id="KW-1185">Reference proteome</keyword>
<gene>
    <name evidence="1" type="ORF">Pa4123_64850</name>
</gene>
<dbReference type="SUPFAM" id="SSF52540">
    <property type="entry name" value="P-loop containing nucleoside triphosphate hydrolases"/>
    <property type="match status" value="1"/>
</dbReference>
<evidence type="ECO:0000313" key="2">
    <source>
        <dbReference type="Proteomes" id="UP001144280"/>
    </source>
</evidence>
<sequence length="202" mass="22240">MTRAVETVATCCPSKGSRSPQTSYRRCVRAILISGLPGAGKTTVARMLAARYPRSAHIEGDIVGERFIVNGCVLPGGSPADEADAQLLLRRRIMCRMADEYAEASFVPVLDDVVVSPSVLDVYLDRLATKPFAFVQLIPDLATIERRDGGRDKHVFEMWKHLDTELRTTMPRTGLWLDTTHLTAEQTVDAIEANLHTAMIAS</sequence>
<dbReference type="InterPro" id="IPR027417">
    <property type="entry name" value="P-loop_NTPase"/>
</dbReference>
<organism evidence="1 2">
    <name type="scientific">Phytohabitans aurantiacus</name>
    <dbReference type="NCBI Taxonomy" id="3016789"/>
    <lineage>
        <taxon>Bacteria</taxon>
        <taxon>Bacillati</taxon>
        <taxon>Actinomycetota</taxon>
        <taxon>Actinomycetes</taxon>
        <taxon>Micromonosporales</taxon>
        <taxon>Micromonosporaceae</taxon>
    </lineage>
</organism>
<proteinExistence type="predicted"/>
<dbReference type="Proteomes" id="UP001144280">
    <property type="component" value="Unassembled WGS sequence"/>
</dbReference>